<keyword evidence="3" id="KW-1185">Reference proteome</keyword>
<dbReference type="EMBL" id="BOOH01000046">
    <property type="protein sequence ID" value="GIH79204.1"/>
    <property type="molecule type" value="Genomic_DNA"/>
</dbReference>
<organism evidence="2 3">
    <name type="scientific">Planobispora longispora</name>
    <dbReference type="NCBI Taxonomy" id="28887"/>
    <lineage>
        <taxon>Bacteria</taxon>
        <taxon>Bacillati</taxon>
        <taxon>Actinomycetota</taxon>
        <taxon>Actinomycetes</taxon>
        <taxon>Streptosporangiales</taxon>
        <taxon>Streptosporangiaceae</taxon>
        <taxon>Planobispora</taxon>
    </lineage>
</organism>
<dbReference type="AlphaFoldDB" id="A0A8J3W748"/>
<reference evidence="2 3" key="1">
    <citation type="submission" date="2021-01" db="EMBL/GenBank/DDBJ databases">
        <title>Whole genome shotgun sequence of Planobispora longispora NBRC 13918.</title>
        <authorList>
            <person name="Komaki H."/>
            <person name="Tamura T."/>
        </authorList>
    </citation>
    <scope>NUCLEOTIDE SEQUENCE [LARGE SCALE GENOMIC DNA]</scope>
    <source>
        <strain evidence="2 3">NBRC 13918</strain>
    </source>
</reference>
<dbReference type="NCBIfam" id="TIGR02243">
    <property type="entry name" value="putative baseplate assembly protein"/>
    <property type="match status" value="1"/>
</dbReference>
<proteinExistence type="predicted"/>
<sequence>MDPVIDYTDKDFRSLRQAMLDLAAYRLPEWTDRSPTDLGVLLVDLFAYMGDILSYYQDRIAAESFLDTAVERRSVINLLRLVGYELAPPAPASAELTLTFTAPEPGRPTVVTVPTGARFGTAGVPGGGEPPVFEYLDEPLTVDLAAGLTVTGLPVRQARSIREEILGSATGEAGQRFRLAAPAPIPDTVSVTVDEGTGPVGWERRENLLYHRGPDGRITLSGPESTDYCLQYDEEDRAEIIFGDRVYGRPPRAGTDNVRASYAVTLGARGNVPAGTITQAITPIPGLAAVSNPDPASGGADAEPIERAVRSGPLAFRSGDRAVTLGDYVTLALRAGGVAKVRARSSGWNRVDLVIAPEGEECVPPSVQLKKDLMGYFDDRRMVGTSVRIVDPVRVPVDIAVEVMPEHNRLPQTVRQEAERAVRGLVAFRNVEFGRPLYLSKVYEAVEALPGVAAATVTRFRRADAAPPATLRRKVLADAGLGDVGDFIDRVYGGAVAVEGRIGIGEIELAVPGTITVTLRPETA</sequence>
<gene>
    <name evidence="2" type="ORF">Plo01_56330</name>
</gene>
<comment type="caution">
    <text evidence="2">The sequence shown here is derived from an EMBL/GenBank/DDBJ whole genome shotgun (WGS) entry which is preliminary data.</text>
</comment>
<dbReference type="RefSeq" id="WP_203893675.1">
    <property type="nucleotide sequence ID" value="NZ_BOOH01000046.1"/>
</dbReference>
<dbReference type="InterPro" id="IPR011749">
    <property type="entry name" value="CHP02243"/>
</dbReference>
<feature type="domain" description="Baseplate protein J-like barrel" evidence="1">
    <location>
        <begin position="254"/>
        <end position="299"/>
    </location>
</feature>
<dbReference type="Proteomes" id="UP000616724">
    <property type="component" value="Unassembled WGS sequence"/>
</dbReference>
<dbReference type="InterPro" id="IPR006949">
    <property type="entry name" value="Barrel_Baseplate_J-like"/>
</dbReference>
<evidence type="ECO:0000313" key="3">
    <source>
        <dbReference type="Proteomes" id="UP000616724"/>
    </source>
</evidence>
<evidence type="ECO:0000259" key="1">
    <source>
        <dbReference type="Pfam" id="PF04865"/>
    </source>
</evidence>
<dbReference type="Pfam" id="PF04865">
    <property type="entry name" value="Baseplate_J"/>
    <property type="match status" value="1"/>
</dbReference>
<evidence type="ECO:0000313" key="2">
    <source>
        <dbReference type="EMBL" id="GIH79204.1"/>
    </source>
</evidence>
<protein>
    <recommendedName>
        <fullName evidence="1">Baseplate protein J-like barrel domain-containing protein</fullName>
    </recommendedName>
</protein>
<name>A0A8J3W748_9ACTN</name>
<accession>A0A8J3W748</accession>